<evidence type="ECO:0000256" key="1">
    <source>
        <dbReference type="SAM" id="MobiDB-lite"/>
    </source>
</evidence>
<evidence type="ECO:0000313" key="2">
    <source>
        <dbReference type="EMBL" id="KAL1524501.1"/>
    </source>
</evidence>
<dbReference type="AlphaFoldDB" id="A0AB34JU79"/>
<name>A0AB34JU79_PRYPA</name>
<sequence length="226" mass="25592">MQGGGEESEGGAPEVLRKSRKRRPSLGHLQQLAEARLAKERKHLQQHTVLDCDDNFLSPEAAHVRQTEVEPEADVSEGQGHRRESWEDRLRDSRTSWREKCLSPPQRAFSHGDECPQAPPISGNRICSMDSFVTTVLPVSTRDVLKQCGLEIGHVGHIILTKQDRARSKMSNWRRSIYGKRKRKENKKRRLQRDLAVQGDDRAYEAGVLLASDDEETGLASDVEHL</sequence>
<feature type="compositionally biased region" description="Basic and acidic residues" evidence="1">
    <location>
        <begin position="79"/>
        <end position="88"/>
    </location>
</feature>
<protein>
    <recommendedName>
        <fullName evidence="4">Ribosome biogenesis protein NOP53</fullName>
    </recommendedName>
</protein>
<evidence type="ECO:0000313" key="3">
    <source>
        <dbReference type="Proteomes" id="UP001515480"/>
    </source>
</evidence>
<dbReference type="Proteomes" id="UP001515480">
    <property type="component" value="Unassembled WGS sequence"/>
</dbReference>
<proteinExistence type="predicted"/>
<keyword evidence="3" id="KW-1185">Reference proteome</keyword>
<evidence type="ECO:0008006" key="4">
    <source>
        <dbReference type="Google" id="ProtNLM"/>
    </source>
</evidence>
<dbReference type="EMBL" id="JBGBPQ010000005">
    <property type="protein sequence ID" value="KAL1524501.1"/>
    <property type="molecule type" value="Genomic_DNA"/>
</dbReference>
<accession>A0AB34JU79</accession>
<feature type="region of interest" description="Disordered" evidence="1">
    <location>
        <begin position="61"/>
        <end position="88"/>
    </location>
</feature>
<comment type="caution">
    <text evidence="2">The sequence shown here is derived from an EMBL/GenBank/DDBJ whole genome shotgun (WGS) entry which is preliminary data.</text>
</comment>
<feature type="region of interest" description="Disordered" evidence="1">
    <location>
        <begin position="1"/>
        <end position="27"/>
    </location>
</feature>
<gene>
    <name evidence="2" type="ORF">AB1Y20_019395</name>
</gene>
<organism evidence="2 3">
    <name type="scientific">Prymnesium parvum</name>
    <name type="common">Toxic golden alga</name>
    <dbReference type="NCBI Taxonomy" id="97485"/>
    <lineage>
        <taxon>Eukaryota</taxon>
        <taxon>Haptista</taxon>
        <taxon>Haptophyta</taxon>
        <taxon>Prymnesiophyceae</taxon>
        <taxon>Prymnesiales</taxon>
        <taxon>Prymnesiaceae</taxon>
        <taxon>Prymnesium</taxon>
    </lineage>
</organism>
<reference evidence="2 3" key="1">
    <citation type="journal article" date="2024" name="Science">
        <title>Giant polyketide synthase enzymes in the biosynthesis of giant marine polyether toxins.</title>
        <authorList>
            <person name="Fallon T.R."/>
            <person name="Shende V.V."/>
            <person name="Wierzbicki I.H."/>
            <person name="Pendleton A.L."/>
            <person name="Watervoot N.F."/>
            <person name="Auber R.P."/>
            <person name="Gonzalez D.J."/>
            <person name="Wisecaver J.H."/>
            <person name="Moore B.S."/>
        </authorList>
    </citation>
    <scope>NUCLEOTIDE SEQUENCE [LARGE SCALE GENOMIC DNA]</scope>
    <source>
        <strain evidence="2 3">12B1</strain>
    </source>
</reference>